<protein>
    <submittedName>
        <fullName evidence="1">Uncharacterized protein</fullName>
    </submittedName>
</protein>
<sequence length="24" mass="2926">MICLCYAHEVWTSLEMLYMLEEAF</sequence>
<evidence type="ECO:0000313" key="1">
    <source>
        <dbReference type="EMBL" id="MBX62608.1"/>
    </source>
</evidence>
<proteinExistence type="predicted"/>
<accession>A0A2P2Q6L0</accession>
<dbReference type="AlphaFoldDB" id="A0A2P2Q6L0"/>
<organism evidence="1">
    <name type="scientific">Rhizophora mucronata</name>
    <name type="common">Asiatic mangrove</name>
    <dbReference type="NCBI Taxonomy" id="61149"/>
    <lineage>
        <taxon>Eukaryota</taxon>
        <taxon>Viridiplantae</taxon>
        <taxon>Streptophyta</taxon>
        <taxon>Embryophyta</taxon>
        <taxon>Tracheophyta</taxon>
        <taxon>Spermatophyta</taxon>
        <taxon>Magnoliopsida</taxon>
        <taxon>eudicotyledons</taxon>
        <taxon>Gunneridae</taxon>
        <taxon>Pentapetalae</taxon>
        <taxon>rosids</taxon>
        <taxon>fabids</taxon>
        <taxon>Malpighiales</taxon>
        <taxon>Rhizophoraceae</taxon>
        <taxon>Rhizophora</taxon>
    </lineage>
</organism>
<reference evidence="1" key="1">
    <citation type="submission" date="2018-02" db="EMBL/GenBank/DDBJ databases">
        <title>Rhizophora mucronata_Transcriptome.</title>
        <authorList>
            <person name="Meera S.P."/>
            <person name="Sreeshan A."/>
            <person name="Augustine A."/>
        </authorList>
    </citation>
    <scope>NUCLEOTIDE SEQUENCE</scope>
    <source>
        <tissue evidence="1">Leaf</tissue>
    </source>
</reference>
<name>A0A2P2Q6L0_RHIMU</name>
<dbReference type="EMBL" id="GGEC01082124">
    <property type="protein sequence ID" value="MBX62608.1"/>
    <property type="molecule type" value="Transcribed_RNA"/>
</dbReference>